<dbReference type="AlphaFoldDB" id="A0A0P0R502"/>
<name>A0A0P0R502_9BURK</name>
<evidence type="ECO:0000313" key="1">
    <source>
        <dbReference type="EMBL" id="ALL63214.1"/>
    </source>
</evidence>
<sequence>MRDTLAKRGGEGSVRNDQNACHVSLAAENRPKIAAVLPSHCLAAETTAQTRRTAQQAIELA</sequence>
<protein>
    <submittedName>
        <fullName evidence="1">Uncharacterized protein</fullName>
    </submittedName>
</protein>
<dbReference type="EMBL" id="CP012746">
    <property type="protein sequence ID" value="ALL63214.1"/>
    <property type="molecule type" value="Genomic_DNA"/>
</dbReference>
<accession>A0A0P0R502</accession>
<reference evidence="1 2" key="1">
    <citation type="journal article" date="2014" name="Genome Announc.">
        <title>Draft Genome Sequence of the Haloacid-Degrading Burkholderia caribensis Strain MBA4.</title>
        <authorList>
            <person name="Pan Y."/>
            <person name="Kong K.F."/>
            <person name="Tsang J.S."/>
        </authorList>
    </citation>
    <scope>NUCLEOTIDE SEQUENCE [LARGE SCALE GENOMIC DNA]</scope>
    <source>
        <strain evidence="1 2">MBA4</strain>
    </source>
</reference>
<proteinExistence type="predicted"/>
<dbReference type="Proteomes" id="UP000019146">
    <property type="component" value="Chromosome 1"/>
</dbReference>
<evidence type="ECO:0000313" key="2">
    <source>
        <dbReference type="Proteomes" id="UP000019146"/>
    </source>
</evidence>
<dbReference type="KEGG" id="bcai:K788_00020775"/>
<gene>
    <name evidence="1" type="ORF">K788_00020775</name>
</gene>
<organism evidence="1 2">
    <name type="scientific">Paraburkholderia caribensis MBA4</name>
    <dbReference type="NCBI Taxonomy" id="1323664"/>
    <lineage>
        <taxon>Bacteria</taxon>
        <taxon>Pseudomonadati</taxon>
        <taxon>Pseudomonadota</taxon>
        <taxon>Betaproteobacteria</taxon>
        <taxon>Burkholderiales</taxon>
        <taxon>Burkholderiaceae</taxon>
        <taxon>Paraburkholderia</taxon>
    </lineage>
</organism>